<keyword evidence="3" id="KW-1185">Reference proteome</keyword>
<gene>
    <name evidence="2" type="ORF">SAMN05421687_106136</name>
</gene>
<dbReference type="EMBL" id="FTOC01000006">
    <property type="protein sequence ID" value="SIS49358.1"/>
    <property type="molecule type" value="Genomic_DNA"/>
</dbReference>
<keyword evidence="1" id="KW-0472">Membrane</keyword>
<reference evidence="3" key="1">
    <citation type="submission" date="2017-01" db="EMBL/GenBank/DDBJ databases">
        <authorList>
            <person name="Varghese N."/>
            <person name="Submissions S."/>
        </authorList>
    </citation>
    <scope>NUCLEOTIDE SEQUENCE [LARGE SCALE GENOMIC DNA]</scope>
    <source>
        <strain evidence="3">DSM 23127</strain>
    </source>
</reference>
<evidence type="ECO:0000313" key="2">
    <source>
        <dbReference type="EMBL" id="SIS49358.1"/>
    </source>
</evidence>
<accession>A0A1N7JJ58</accession>
<feature type="transmembrane region" description="Helical" evidence="1">
    <location>
        <begin position="12"/>
        <end position="33"/>
    </location>
</feature>
<name>A0A1N7JJ58_9BACI</name>
<sequence>MSKRVTNLALKISLSVVIALVVMFLVIKAMAIVKLNNVKQEVLEKNHEINSVEEVNSLGQWGEQHSGYVLEVKKDSSTLFRVWANEEGEIKDEEIISSN</sequence>
<evidence type="ECO:0000313" key="3">
    <source>
        <dbReference type="Proteomes" id="UP000187608"/>
    </source>
</evidence>
<dbReference type="RefSeq" id="WP_076559232.1">
    <property type="nucleotide sequence ID" value="NZ_FTOC01000006.1"/>
</dbReference>
<protein>
    <submittedName>
        <fullName evidence="2">Uncharacterized protein</fullName>
    </submittedName>
</protein>
<dbReference type="AlphaFoldDB" id="A0A1N7JJ58"/>
<keyword evidence="1" id="KW-1133">Transmembrane helix</keyword>
<organism evidence="2 3">
    <name type="scientific">Salimicrobium flavidum</name>
    <dbReference type="NCBI Taxonomy" id="570947"/>
    <lineage>
        <taxon>Bacteria</taxon>
        <taxon>Bacillati</taxon>
        <taxon>Bacillota</taxon>
        <taxon>Bacilli</taxon>
        <taxon>Bacillales</taxon>
        <taxon>Bacillaceae</taxon>
        <taxon>Salimicrobium</taxon>
    </lineage>
</organism>
<proteinExistence type="predicted"/>
<dbReference type="OrthoDB" id="2456141at2"/>
<dbReference type="Proteomes" id="UP000187608">
    <property type="component" value="Unassembled WGS sequence"/>
</dbReference>
<evidence type="ECO:0000256" key="1">
    <source>
        <dbReference type="SAM" id="Phobius"/>
    </source>
</evidence>
<keyword evidence="1" id="KW-0812">Transmembrane</keyword>